<protein>
    <submittedName>
        <fullName evidence="2">Methyltransferase domain-containing protein</fullName>
    </submittedName>
</protein>
<feature type="domain" description="Methyltransferase type 11" evidence="1">
    <location>
        <begin position="119"/>
        <end position="160"/>
    </location>
</feature>
<evidence type="ECO:0000313" key="3">
    <source>
        <dbReference type="Proteomes" id="UP000198802"/>
    </source>
</evidence>
<keyword evidence="2" id="KW-0808">Transferase</keyword>
<proteinExistence type="predicted"/>
<dbReference type="SUPFAM" id="SSF53335">
    <property type="entry name" value="S-adenosyl-L-methionine-dependent methyltransferases"/>
    <property type="match status" value="1"/>
</dbReference>
<evidence type="ECO:0000259" key="1">
    <source>
        <dbReference type="Pfam" id="PF08241"/>
    </source>
</evidence>
<sequence length="294" mass="31345">MASPRPSKPARSGRLTGRFAAGHADANLLIVRRHQDHPDAQRRLSPVETTVLAGARVRPGQDLVDLSQASTLTRAALWTVLPGGSVTTLTPTAAAEHRIRPTPENGHTWGSVWDLTERPLPLPDASVDAVIGRSVLAPLLHPRRMLIDIARVLKPGGRLSVCELLLGQSRPVPLDGLSAHEVAQAERVLAGVRPAAHAFTVPHAVGNARLAGLAQIEYTEETVTVPLVGVAAADAALRTEGPAGESAYQAISRVLGVAFARRYAEAWRSTARRRPLILETPLAYLTMAKPDTTS</sequence>
<dbReference type="CDD" id="cd02440">
    <property type="entry name" value="AdoMet_MTases"/>
    <property type="match status" value="1"/>
</dbReference>
<dbReference type="GO" id="GO:0032259">
    <property type="term" value="P:methylation"/>
    <property type="evidence" value="ECO:0007669"/>
    <property type="project" value="UniProtKB-KW"/>
</dbReference>
<organism evidence="2 3">
    <name type="scientific">Parafrankia irregularis</name>
    <dbReference type="NCBI Taxonomy" id="795642"/>
    <lineage>
        <taxon>Bacteria</taxon>
        <taxon>Bacillati</taxon>
        <taxon>Actinomycetota</taxon>
        <taxon>Actinomycetes</taxon>
        <taxon>Frankiales</taxon>
        <taxon>Frankiaceae</taxon>
        <taxon>Parafrankia</taxon>
    </lineage>
</organism>
<dbReference type="RefSeq" id="WP_091273062.1">
    <property type="nucleotide sequence ID" value="NZ_FAOZ01000004.1"/>
</dbReference>
<gene>
    <name evidence="2" type="ORF">Ga0074812_10445</name>
</gene>
<reference evidence="3" key="1">
    <citation type="submission" date="2015-11" db="EMBL/GenBank/DDBJ databases">
        <authorList>
            <person name="Varghese N."/>
        </authorList>
    </citation>
    <scope>NUCLEOTIDE SEQUENCE [LARGE SCALE GENOMIC DNA]</scope>
    <source>
        <strain evidence="3">DSM 45899</strain>
    </source>
</reference>
<name>A0A0S4QHE9_9ACTN</name>
<accession>A0A0S4QHE9</accession>
<keyword evidence="3" id="KW-1185">Reference proteome</keyword>
<dbReference type="EMBL" id="FAOZ01000004">
    <property type="protein sequence ID" value="CUU54965.1"/>
    <property type="molecule type" value="Genomic_DNA"/>
</dbReference>
<keyword evidence="2" id="KW-0489">Methyltransferase</keyword>
<dbReference type="Pfam" id="PF08241">
    <property type="entry name" value="Methyltransf_11"/>
    <property type="match status" value="1"/>
</dbReference>
<dbReference type="InterPro" id="IPR029063">
    <property type="entry name" value="SAM-dependent_MTases_sf"/>
</dbReference>
<dbReference type="GO" id="GO:0008757">
    <property type="term" value="F:S-adenosylmethionine-dependent methyltransferase activity"/>
    <property type="evidence" value="ECO:0007669"/>
    <property type="project" value="InterPro"/>
</dbReference>
<dbReference type="InterPro" id="IPR013216">
    <property type="entry name" value="Methyltransf_11"/>
</dbReference>
<dbReference type="Gene3D" id="3.40.50.150">
    <property type="entry name" value="Vaccinia Virus protein VP39"/>
    <property type="match status" value="1"/>
</dbReference>
<dbReference type="Proteomes" id="UP000198802">
    <property type="component" value="Unassembled WGS sequence"/>
</dbReference>
<evidence type="ECO:0000313" key="2">
    <source>
        <dbReference type="EMBL" id="CUU54965.1"/>
    </source>
</evidence>
<dbReference type="AlphaFoldDB" id="A0A0S4QHE9"/>